<dbReference type="InterPro" id="IPR016030">
    <property type="entry name" value="CblAdoTrfase-like"/>
</dbReference>
<evidence type="ECO:0000256" key="3">
    <source>
        <dbReference type="ARBA" id="ARBA00022679"/>
    </source>
</evidence>
<evidence type="ECO:0000256" key="5">
    <source>
        <dbReference type="ARBA" id="ARBA00022840"/>
    </source>
</evidence>
<evidence type="ECO:0000256" key="4">
    <source>
        <dbReference type="ARBA" id="ARBA00022741"/>
    </source>
</evidence>
<evidence type="ECO:0000313" key="10">
    <source>
        <dbReference type="Proteomes" id="UP000529637"/>
    </source>
</evidence>
<keyword evidence="10" id="KW-1185">Reference proteome</keyword>
<dbReference type="InterPro" id="IPR029499">
    <property type="entry name" value="PduO-typ"/>
</dbReference>
<keyword evidence="3 6" id="KW-0808">Transferase</keyword>
<evidence type="ECO:0000256" key="7">
    <source>
        <dbReference type="SAM" id="MobiDB-lite"/>
    </source>
</evidence>
<proteinExistence type="inferred from homology"/>
<dbReference type="EC" id="2.5.1.-" evidence="6"/>
<accession>A0A7Y6NNB1</accession>
<dbReference type="InterPro" id="IPR036451">
    <property type="entry name" value="CblAdoTrfase-like_sf"/>
</dbReference>
<reference evidence="9 10" key="1">
    <citation type="submission" date="2020-06" db="EMBL/GenBank/DDBJ databases">
        <title>Schlegella sp. ID0723 isolated from air conditioner.</title>
        <authorList>
            <person name="Kim D.Y."/>
            <person name="Kim D.-U."/>
        </authorList>
    </citation>
    <scope>NUCLEOTIDE SEQUENCE [LARGE SCALE GENOMIC DNA]</scope>
    <source>
        <strain evidence="9 10">ID0723</strain>
    </source>
</reference>
<name>A0A7Y6NNB1_9BURK</name>
<dbReference type="FunFam" id="1.20.1200.10:FF:000001">
    <property type="entry name" value="Cob(I)yrinic acid a,c-diamide adenosyltransferase"/>
    <property type="match status" value="1"/>
</dbReference>
<keyword evidence="5 6" id="KW-0067">ATP-binding</keyword>
<evidence type="ECO:0000259" key="8">
    <source>
        <dbReference type="Pfam" id="PF01923"/>
    </source>
</evidence>
<dbReference type="PANTHER" id="PTHR12213:SF0">
    <property type="entry name" value="CORRINOID ADENOSYLTRANSFERASE MMAB"/>
    <property type="match status" value="1"/>
</dbReference>
<comment type="caution">
    <text evidence="9">The sequence shown here is derived from an EMBL/GenBank/DDBJ whole genome shotgun (WGS) entry which is preliminary data.</text>
</comment>
<dbReference type="Gene3D" id="1.20.1200.10">
    <property type="entry name" value="Cobalamin adenosyltransferase-like"/>
    <property type="match status" value="1"/>
</dbReference>
<organism evidence="9 10">
    <name type="scientific">Piscinibacter koreensis</name>
    <dbReference type="NCBI Taxonomy" id="2742824"/>
    <lineage>
        <taxon>Bacteria</taxon>
        <taxon>Pseudomonadati</taxon>
        <taxon>Pseudomonadota</taxon>
        <taxon>Betaproteobacteria</taxon>
        <taxon>Burkholderiales</taxon>
        <taxon>Sphaerotilaceae</taxon>
        <taxon>Piscinibacter</taxon>
    </lineage>
</organism>
<dbReference type="EMBL" id="JABWMJ010000004">
    <property type="protein sequence ID" value="NUZ06346.1"/>
    <property type="molecule type" value="Genomic_DNA"/>
</dbReference>
<dbReference type="GO" id="GO:0009236">
    <property type="term" value="P:cobalamin biosynthetic process"/>
    <property type="evidence" value="ECO:0007669"/>
    <property type="project" value="UniProtKB-UniRule"/>
</dbReference>
<dbReference type="SUPFAM" id="SSF89028">
    <property type="entry name" value="Cobalamin adenosyltransferase-like"/>
    <property type="match status" value="1"/>
</dbReference>
<gene>
    <name evidence="9" type="ORF">HQN59_11305</name>
</gene>
<comment type="subunit">
    <text evidence="2">Homotrimer.</text>
</comment>
<feature type="region of interest" description="Disordered" evidence="7">
    <location>
        <begin position="1"/>
        <end position="28"/>
    </location>
</feature>
<comment type="similarity">
    <text evidence="1 6">Belongs to the Cob(I)alamin adenosyltransferase family.</text>
</comment>
<keyword evidence="4 6" id="KW-0547">Nucleotide-binding</keyword>
<evidence type="ECO:0000313" key="9">
    <source>
        <dbReference type="EMBL" id="NUZ06346.1"/>
    </source>
</evidence>
<comment type="catalytic activity">
    <reaction evidence="6">
        <text>2 cob(II)alamin + AH2 + 2 ATP = 2 adenosylcob(III)alamin + 2 triphosphate + A + 2 H(+)</text>
        <dbReference type="Rhea" id="RHEA:53304"/>
        <dbReference type="ChEBI" id="CHEBI:13193"/>
        <dbReference type="ChEBI" id="CHEBI:15378"/>
        <dbReference type="ChEBI" id="CHEBI:16304"/>
        <dbReference type="ChEBI" id="CHEBI:17499"/>
        <dbReference type="ChEBI" id="CHEBI:18036"/>
        <dbReference type="ChEBI" id="CHEBI:18408"/>
        <dbReference type="ChEBI" id="CHEBI:30616"/>
    </reaction>
</comment>
<feature type="domain" description="Cobalamin adenosyltransferase-like" evidence="8">
    <location>
        <begin position="8"/>
        <end position="167"/>
    </location>
</feature>
<dbReference type="GO" id="GO:0005524">
    <property type="term" value="F:ATP binding"/>
    <property type="evidence" value="ECO:0007669"/>
    <property type="project" value="UniProtKB-UniRule"/>
</dbReference>
<dbReference type="Proteomes" id="UP000529637">
    <property type="component" value="Unassembled WGS sequence"/>
</dbReference>
<dbReference type="PANTHER" id="PTHR12213">
    <property type="entry name" value="CORRINOID ADENOSYLTRANSFERASE"/>
    <property type="match status" value="1"/>
</dbReference>
<dbReference type="GO" id="GO:0008817">
    <property type="term" value="F:corrinoid adenosyltransferase activity"/>
    <property type="evidence" value="ECO:0007669"/>
    <property type="project" value="TreeGrafter"/>
</dbReference>
<evidence type="ECO:0000256" key="2">
    <source>
        <dbReference type="ARBA" id="ARBA00011233"/>
    </source>
</evidence>
<dbReference type="AlphaFoldDB" id="A0A7Y6NNB1"/>
<dbReference type="NCBIfam" id="TIGR00636">
    <property type="entry name" value="PduO_Nterm"/>
    <property type="match status" value="1"/>
</dbReference>
<evidence type="ECO:0000256" key="1">
    <source>
        <dbReference type="ARBA" id="ARBA00007487"/>
    </source>
</evidence>
<evidence type="ECO:0000256" key="6">
    <source>
        <dbReference type="RuleBase" id="RU366026"/>
    </source>
</evidence>
<keyword evidence="6" id="KW-0169">Cobalamin biosynthesis</keyword>
<sequence>MGHRLSAIATRTGDAGTTGLGDGSRVSKTDPRVNAMGDVDELNSAVGMLIAFGLPPELGVDAQLIDVQQDLLDLGGELSIPGYTLLKPERVAALDAWLATLNVSLPRLQEFVRPGGTIPAGQAHMCRTICRRAERSVIALAEVQAVSHTGRQYLNRLSDLMFVLARVLNQHAGQAESMWNRERTPQGGGLLTLSTAS</sequence>
<dbReference type="Pfam" id="PF01923">
    <property type="entry name" value="Cob_adeno_trans"/>
    <property type="match status" value="1"/>
</dbReference>
<dbReference type="RefSeq" id="WP_176069168.1">
    <property type="nucleotide sequence ID" value="NZ_JABWMJ010000004.1"/>
</dbReference>
<feature type="region of interest" description="Disordered" evidence="7">
    <location>
        <begin position="175"/>
        <end position="197"/>
    </location>
</feature>
<protein>
    <recommendedName>
        <fullName evidence="6">Cobalamin adenosyltransferase</fullName>
        <ecNumber evidence="6">2.5.1.-</ecNumber>
    </recommendedName>
</protein>